<gene>
    <name evidence="9" type="primary">cobB_2</name>
    <name evidence="9" type="ORF">Athai_19260</name>
</gene>
<dbReference type="InterPro" id="IPR002586">
    <property type="entry name" value="CobQ/CobB/MinD/ParA_Nub-bd_dom"/>
</dbReference>
<reference evidence="9 10" key="1">
    <citation type="submission" date="2020-08" db="EMBL/GenBank/DDBJ databases">
        <title>Whole genome shotgun sequence of Actinocatenispora thailandica NBRC 105041.</title>
        <authorList>
            <person name="Komaki H."/>
            <person name="Tamura T."/>
        </authorList>
    </citation>
    <scope>NUCLEOTIDE SEQUENCE [LARGE SCALE GENOMIC DNA]</scope>
    <source>
        <strain evidence="9 10">NBRC 105041</strain>
    </source>
</reference>
<evidence type="ECO:0000256" key="4">
    <source>
        <dbReference type="ARBA" id="ARBA00022840"/>
    </source>
</evidence>
<keyword evidence="2" id="KW-0436">Ligase</keyword>
<evidence type="ECO:0000259" key="8">
    <source>
        <dbReference type="Pfam" id="PF07685"/>
    </source>
</evidence>
<keyword evidence="4" id="KW-0067">ATP-binding</keyword>
<dbReference type="Gene3D" id="3.40.50.300">
    <property type="entry name" value="P-loop containing nucleotide triphosphate hydrolases"/>
    <property type="match status" value="1"/>
</dbReference>
<evidence type="ECO:0000256" key="1">
    <source>
        <dbReference type="ARBA" id="ARBA00001946"/>
    </source>
</evidence>
<dbReference type="InterPro" id="IPR029062">
    <property type="entry name" value="Class_I_gatase-like"/>
</dbReference>
<dbReference type="Pfam" id="PF07685">
    <property type="entry name" value="GATase_3"/>
    <property type="match status" value="1"/>
</dbReference>
<dbReference type="SUPFAM" id="SSF52317">
    <property type="entry name" value="Class I glutamine amidotransferase-like"/>
    <property type="match status" value="1"/>
</dbReference>
<protein>
    <submittedName>
        <fullName evidence="9">Hydrogenobyrinate a,c-diamide synthase</fullName>
    </submittedName>
</protein>
<dbReference type="InterPro" id="IPR027417">
    <property type="entry name" value="P-loop_NTPase"/>
</dbReference>
<proteinExistence type="predicted"/>
<dbReference type="InterPro" id="IPR011698">
    <property type="entry name" value="GATase_3"/>
</dbReference>
<dbReference type="Pfam" id="PF01656">
    <property type="entry name" value="CbiA"/>
    <property type="match status" value="1"/>
</dbReference>
<evidence type="ECO:0000313" key="10">
    <source>
        <dbReference type="Proteomes" id="UP000611640"/>
    </source>
</evidence>
<evidence type="ECO:0000256" key="3">
    <source>
        <dbReference type="ARBA" id="ARBA00022741"/>
    </source>
</evidence>
<dbReference type="PROSITE" id="PS51274">
    <property type="entry name" value="GATASE_COBBQ"/>
    <property type="match status" value="1"/>
</dbReference>
<evidence type="ECO:0000259" key="7">
    <source>
        <dbReference type="Pfam" id="PF01656"/>
    </source>
</evidence>
<evidence type="ECO:0000313" key="9">
    <source>
        <dbReference type="EMBL" id="BCJ34423.1"/>
    </source>
</evidence>
<dbReference type="KEGG" id="atl:Athai_19260"/>
<dbReference type="InterPro" id="IPR004484">
    <property type="entry name" value="CbiA/CobB_synth"/>
</dbReference>
<dbReference type="SUPFAM" id="SSF52540">
    <property type="entry name" value="P-loop containing nucleoside triphosphate hydrolases"/>
    <property type="match status" value="1"/>
</dbReference>
<feature type="domain" description="CobB/CobQ-like glutamine amidotransferase" evidence="8">
    <location>
        <begin position="276"/>
        <end position="454"/>
    </location>
</feature>
<comment type="cofactor">
    <cofactor evidence="1">
        <name>Mg(2+)</name>
        <dbReference type="ChEBI" id="CHEBI:18420"/>
    </cofactor>
</comment>
<dbReference type="GO" id="GO:0042242">
    <property type="term" value="F:cobyrinic acid a,c-diamide synthase activity"/>
    <property type="evidence" value="ECO:0007669"/>
    <property type="project" value="InterPro"/>
</dbReference>
<keyword evidence="3" id="KW-0547">Nucleotide-binding</keyword>
<keyword evidence="6" id="KW-0315">Glutamine amidotransferase</keyword>
<dbReference type="NCBIfam" id="NF002204">
    <property type="entry name" value="PRK01077.1"/>
    <property type="match status" value="1"/>
</dbReference>
<dbReference type="EMBL" id="AP023355">
    <property type="protein sequence ID" value="BCJ34423.1"/>
    <property type="molecule type" value="Genomic_DNA"/>
</dbReference>
<dbReference type="RefSeq" id="WP_203961159.1">
    <property type="nucleotide sequence ID" value="NZ_AP023355.1"/>
</dbReference>
<accession>A0A7R7DMM7</accession>
<dbReference type="AlphaFoldDB" id="A0A7R7DMM7"/>
<evidence type="ECO:0000256" key="5">
    <source>
        <dbReference type="ARBA" id="ARBA00022842"/>
    </source>
</evidence>
<feature type="domain" description="CobQ/CobB/MinD/ParA nucleotide binding" evidence="7">
    <location>
        <begin position="7"/>
        <end position="183"/>
    </location>
</feature>
<dbReference type="PANTHER" id="PTHR43873">
    <property type="entry name" value="COBYRINATE A,C-DIAMIDE SYNTHASE"/>
    <property type="match status" value="1"/>
</dbReference>
<evidence type="ECO:0000256" key="2">
    <source>
        <dbReference type="ARBA" id="ARBA00022598"/>
    </source>
</evidence>
<name>A0A7R7DMM7_9ACTN</name>
<evidence type="ECO:0000256" key="6">
    <source>
        <dbReference type="ARBA" id="ARBA00022962"/>
    </source>
</evidence>
<organism evidence="9 10">
    <name type="scientific">Actinocatenispora thailandica</name>
    <dbReference type="NCBI Taxonomy" id="227318"/>
    <lineage>
        <taxon>Bacteria</taxon>
        <taxon>Bacillati</taxon>
        <taxon>Actinomycetota</taxon>
        <taxon>Actinomycetes</taxon>
        <taxon>Micromonosporales</taxon>
        <taxon>Micromonosporaceae</taxon>
        <taxon>Actinocatenispora</taxon>
    </lineage>
</organism>
<keyword evidence="10" id="KW-1185">Reference proteome</keyword>
<sequence>MPAVPRLVITAPSSGHGKTAVSVGLIAALAARGLTMAGFKIGPDHVDSGYLGLAAGRVGRNLDPRMVGGDLLPGLFLHGARDADVAIVEGTMGLYDGLSGRAGEENTAQVAGMLRAPVVLVVDAAAMGQSAAALVHGFRAYDDQLWLGGVILTRVSSDRHEEILRSALGEIGVPVLGVLRRHDFSQLPPRTYGMVPVVDGAVDAVRAVRRLGERMLARLDLERLLALARSAPPLSVDAWGPESALGAAAESAAPVSPAAVGYATERLPAAGERPIVAVAGSDPFSFAYPETGELLAAAGAEVVPFDPVRDERLPAGTRGLVFGGGFPEAFADELSANRRLRDDVVALAREDGPIYAENAGLLWLVKEHDGREMCGMFDASAQTTNLLVLGYRDAVARASSSVVKVGARVVGHKHHRATVTPRAGDNAAWQWNGGRPEGFIWRKVHASFLTVHWAGHPEMAARFVAAIG</sequence>
<keyword evidence="5" id="KW-0460">Magnesium</keyword>
<dbReference type="PANTHER" id="PTHR43873:SF1">
    <property type="entry name" value="COBYRINATE A,C-DIAMIDE SYNTHASE"/>
    <property type="match status" value="1"/>
</dbReference>
<dbReference type="Proteomes" id="UP000611640">
    <property type="component" value="Chromosome"/>
</dbReference>
<dbReference type="GO" id="GO:0005524">
    <property type="term" value="F:ATP binding"/>
    <property type="evidence" value="ECO:0007669"/>
    <property type="project" value="UniProtKB-KW"/>
</dbReference>